<dbReference type="InterPro" id="IPR012337">
    <property type="entry name" value="RNaseH-like_sf"/>
</dbReference>
<dbReference type="PANTHER" id="PTHR37984:SF15">
    <property type="entry name" value="INTEGRASE CATALYTIC DOMAIN-CONTAINING PROTEIN"/>
    <property type="match status" value="1"/>
</dbReference>
<dbReference type="InterPro" id="IPR050951">
    <property type="entry name" value="Retrovirus_Pol_polyprotein"/>
</dbReference>
<dbReference type="PANTHER" id="PTHR37984">
    <property type="entry name" value="PROTEIN CBG26694"/>
    <property type="match status" value="1"/>
</dbReference>
<dbReference type="Gene3D" id="3.30.420.10">
    <property type="entry name" value="Ribonuclease H-like superfamily/Ribonuclease H"/>
    <property type="match status" value="1"/>
</dbReference>
<reference evidence="3 4" key="1">
    <citation type="submission" date="2018-11" db="EMBL/GenBank/DDBJ databases">
        <authorList>
            <consortium name="Pathogen Informatics"/>
        </authorList>
    </citation>
    <scope>NUCLEOTIDE SEQUENCE [LARGE SCALE GENOMIC DNA]</scope>
</reference>
<keyword evidence="4" id="KW-1185">Reference proteome</keyword>
<proteinExistence type="predicted"/>
<dbReference type="GO" id="GO:0015074">
    <property type="term" value="P:DNA integration"/>
    <property type="evidence" value="ECO:0007669"/>
    <property type="project" value="InterPro"/>
</dbReference>
<feature type="coiled-coil region" evidence="1">
    <location>
        <begin position="160"/>
        <end position="187"/>
    </location>
</feature>
<evidence type="ECO:0000313" key="4">
    <source>
        <dbReference type="Proteomes" id="UP000271889"/>
    </source>
</evidence>
<evidence type="ECO:0000256" key="1">
    <source>
        <dbReference type="SAM" id="Coils"/>
    </source>
</evidence>
<evidence type="ECO:0000259" key="2">
    <source>
        <dbReference type="PROSITE" id="PS50994"/>
    </source>
</evidence>
<keyword evidence="1" id="KW-0175">Coiled coil</keyword>
<dbReference type="GO" id="GO:0003676">
    <property type="term" value="F:nucleic acid binding"/>
    <property type="evidence" value="ECO:0007669"/>
    <property type="project" value="InterPro"/>
</dbReference>
<feature type="non-terminal residue" evidence="3">
    <location>
        <position position="1"/>
    </location>
</feature>
<accession>A0A3P6QN72</accession>
<gene>
    <name evidence="3" type="ORF">CGOC_LOCUS2396</name>
</gene>
<dbReference type="OrthoDB" id="5853941at2759"/>
<feature type="domain" description="Integrase catalytic" evidence="2">
    <location>
        <begin position="1"/>
        <end position="134"/>
    </location>
</feature>
<protein>
    <recommendedName>
        <fullName evidence="2">Integrase catalytic domain-containing protein</fullName>
    </recommendedName>
</protein>
<dbReference type="Proteomes" id="UP000271889">
    <property type="component" value="Unassembled WGS sequence"/>
</dbReference>
<dbReference type="AlphaFoldDB" id="A0A3P6QN72"/>
<dbReference type="InterPro" id="IPR001584">
    <property type="entry name" value="Integrase_cat-core"/>
</dbReference>
<dbReference type="SUPFAM" id="SSF53098">
    <property type="entry name" value="Ribonuclease H-like"/>
    <property type="match status" value="1"/>
</dbReference>
<dbReference type="PROSITE" id="PS50994">
    <property type="entry name" value="INTEGRASE"/>
    <property type="match status" value="1"/>
</dbReference>
<sequence length="590" mass="66601">AVTVIDHFSKYAAAYPVPDKTAETIAKVLFVRWIAEGCRWPKTILSDKGGEFENKVMAELTKITKIGHVTTKGYNPRENGITERLNGTIVAMLRRSVTVPVEWDVRLPFCMMAYNCTPHSATGDSPYFILHGMDPNFPSEVIPNGGISWYSMDKSVDDYKAQLLQAVAEAHERVRDYNNRVREEMKRSYDLRNKVDEDKLAKVGDRVYLLSPREKGSNTHPKLTSQWAGPFRVIETSQNSALVTRIGENTEPIRVQLDALRVVPSTISDDRIDTVTSRGKRGRKPKVCVKKVTNSIFSGAVLASKDQKGHLQFTCKDGCLNKIRLGQLKGIFFPGALANQPLGTIWDAWRAASIFIRTDIDMSEKIQFWRDGAVLLEEEALQKLLKVAYENCFEWTEFVCMTSGIRKHEKINDFGFETIYDAALKKMKTDLQNEERDRRVIKDGPVAFAAPPYASLLEKDGPGIGILTKVVRSFRHLSDIIGEWKGNKIWIIVWPLDKAPTESDLCSIVKSCYDQFQSGGRVITAWPPLVENNEVIWKNMVEMWTVLDETLAKQGGPKQCITTANSKIKSGKVLCEKGTPEDCLYFYKGR</sequence>
<name>A0A3P6QN72_CYLGO</name>
<dbReference type="EMBL" id="UYRV01005343">
    <property type="protein sequence ID" value="VDK52496.1"/>
    <property type="molecule type" value="Genomic_DNA"/>
</dbReference>
<dbReference type="InterPro" id="IPR036397">
    <property type="entry name" value="RNaseH_sf"/>
</dbReference>
<organism evidence="3 4">
    <name type="scientific">Cylicostephanus goldi</name>
    <name type="common">Nematode worm</name>
    <dbReference type="NCBI Taxonomy" id="71465"/>
    <lineage>
        <taxon>Eukaryota</taxon>
        <taxon>Metazoa</taxon>
        <taxon>Ecdysozoa</taxon>
        <taxon>Nematoda</taxon>
        <taxon>Chromadorea</taxon>
        <taxon>Rhabditida</taxon>
        <taxon>Rhabditina</taxon>
        <taxon>Rhabditomorpha</taxon>
        <taxon>Strongyloidea</taxon>
        <taxon>Strongylidae</taxon>
        <taxon>Cylicostephanus</taxon>
    </lineage>
</organism>
<evidence type="ECO:0000313" key="3">
    <source>
        <dbReference type="EMBL" id="VDK52496.1"/>
    </source>
</evidence>